<comment type="caution">
    <text evidence="2">The sequence shown here is derived from an EMBL/GenBank/DDBJ whole genome shotgun (WGS) entry which is preliminary data.</text>
</comment>
<reference evidence="2" key="1">
    <citation type="journal article" date="2015" name="Nature">
        <title>Complex archaea that bridge the gap between prokaryotes and eukaryotes.</title>
        <authorList>
            <person name="Spang A."/>
            <person name="Saw J.H."/>
            <person name="Jorgensen S.L."/>
            <person name="Zaremba-Niedzwiedzka K."/>
            <person name="Martijn J."/>
            <person name="Lind A.E."/>
            <person name="van Eijk R."/>
            <person name="Schleper C."/>
            <person name="Guy L."/>
            <person name="Ettema T.J."/>
        </authorList>
    </citation>
    <scope>NUCLEOTIDE SEQUENCE</scope>
</reference>
<feature type="non-terminal residue" evidence="2">
    <location>
        <position position="1"/>
    </location>
</feature>
<organism evidence="2">
    <name type="scientific">marine sediment metagenome</name>
    <dbReference type="NCBI Taxonomy" id="412755"/>
    <lineage>
        <taxon>unclassified sequences</taxon>
        <taxon>metagenomes</taxon>
        <taxon>ecological metagenomes</taxon>
    </lineage>
</organism>
<keyword evidence="1" id="KW-0732">Signal</keyword>
<dbReference type="Pfam" id="PF13343">
    <property type="entry name" value="SBP_bac_6"/>
    <property type="match status" value="1"/>
</dbReference>
<gene>
    <name evidence="2" type="ORF">LCGC14_3003980</name>
</gene>
<dbReference type="PANTHER" id="PTHR30006:SF24">
    <property type="entry name" value="SLL0237 PROTEIN"/>
    <property type="match status" value="1"/>
</dbReference>
<dbReference type="EMBL" id="LAZR01061975">
    <property type="protein sequence ID" value="KKK62472.1"/>
    <property type="molecule type" value="Genomic_DNA"/>
</dbReference>
<protein>
    <recommendedName>
        <fullName evidence="3">Extracellular solute-binding protein</fullName>
    </recommendedName>
</protein>
<dbReference type="PANTHER" id="PTHR30006">
    <property type="entry name" value="THIAMINE-BINDING PERIPLASMIC PROTEIN-RELATED"/>
    <property type="match status" value="1"/>
</dbReference>
<evidence type="ECO:0000313" key="2">
    <source>
        <dbReference type="EMBL" id="KKK62472.1"/>
    </source>
</evidence>
<dbReference type="AlphaFoldDB" id="A0A0F8X059"/>
<dbReference type="SUPFAM" id="SSF53850">
    <property type="entry name" value="Periplasmic binding protein-like II"/>
    <property type="match status" value="1"/>
</dbReference>
<name>A0A0F8X059_9ZZZZ</name>
<accession>A0A0F8X059</accession>
<dbReference type="Gene3D" id="3.40.190.10">
    <property type="entry name" value="Periplasmic binding protein-like II"/>
    <property type="match status" value="2"/>
</dbReference>
<sequence>MLASYISPQAKRFPRRFRDEHGRWTGFAARMRVIIYNTNIVSPEDVPSRLEDFASAKWRGKAAIARPYFGTTLTHMIVLHQRMGPERLLGFLNSLRGNDVALCSGNGPVRDMVAAGERAFGLTDTDDAHGAMLDGKPVGIVIPDAPQGAVLIPNTVAMIANCPHPEAAKKLIDFLLSPDVERKLARGRGAQIPLASDLSDVKTPWDDLPGKEKIMEFDISKAGASVNAVVELLNQAGMDK</sequence>
<evidence type="ECO:0008006" key="3">
    <source>
        <dbReference type="Google" id="ProtNLM"/>
    </source>
</evidence>
<proteinExistence type="predicted"/>
<evidence type="ECO:0000256" key="1">
    <source>
        <dbReference type="ARBA" id="ARBA00022729"/>
    </source>
</evidence>